<dbReference type="PANTHER" id="PTHR31424:SF3">
    <property type="entry name" value="RING-TYPE DOMAIN-CONTAINING PROTEIN"/>
    <property type="match status" value="1"/>
</dbReference>
<proteinExistence type="predicted"/>
<sequence length="401" mass="44920">MPAVELMQTSGESTVVLSCTNVADVLTERVKRLRANNKLLFLAGNTLKVCLAGDFGGHFMKLGLLIGNVQPREQLQISLCSGAETSAGIRVAFSDVARQLADISEIDGLPIRFFLTGDLMFISKIFGHRGAASANPCFCCEAKNLPSEPGRQRTLVLMRQQAAQFREGVQNGAKETQMSKQCAGMQFDPFFNIEPSMTIPPSLHIIACQGVFFGIFKELRHLCSRHGTEYEEQLEMRLRALGAYKNAWYQEYSGYHVRNILRDGGPIHVTEFLPQSPRRDNILMALELLSKLQSFAVADLLSADQIAGFRATADKFRVHMLEHFGRHCSTPKFHHLVHHAPEFAEKHGFWGLLSEQPVEKFHALFNDDLARKANTKDLHDILMFCARESAIRNAIFDANEL</sequence>
<accession>A0ABD2LX44</accession>
<evidence type="ECO:0000313" key="1">
    <source>
        <dbReference type="EMBL" id="KAL3119820.1"/>
    </source>
</evidence>
<reference evidence="1 2" key="1">
    <citation type="submission" date="2024-10" db="EMBL/GenBank/DDBJ databases">
        <authorList>
            <person name="Kim D."/>
        </authorList>
    </citation>
    <scope>NUCLEOTIDE SEQUENCE [LARGE SCALE GENOMIC DNA]</scope>
    <source>
        <strain evidence="1">BH-2024</strain>
    </source>
</reference>
<name>A0ABD2LX44_9BILA</name>
<dbReference type="EMBL" id="JBICBT010000229">
    <property type="protein sequence ID" value="KAL3119820.1"/>
    <property type="molecule type" value="Genomic_DNA"/>
</dbReference>
<dbReference type="AlphaFoldDB" id="A0ABD2LX44"/>
<organism evidence="1 2">
    <name type="scientific">Heterodera trifolii</name>
    <dbReference type="NCBI Taxonomy" id="157864"/>
    <lineage>
        <taxon>Eukaryota</taxon>
        <taxon>Metazoa</taxon>
        <taxon>Ecdysozoa</taxon>
        <taxon>Nematoda</taxon>
        <taxon>Chromadorea</taxon>
        <taxon>Rhabditida</taxon>
        <taxon>Tylenchina</taxon>
        <taxon>Tylenchomorpha</taxon>
        <taxon>Tylenchoidea</taxon>
        <taxon>Heteroderidae</taxon>
        <taxon>Heteroderinae</taxon>
        <taxon>Heterodera</taxon>
    </lineage>
</organism>
<keyword evidence="2" id="KW-1185">Reference proteome</keyword>
<dbReference type="Pfam" id="PF06918">
    <property type="entry name" value="DUF1280"/>
    <property type="match status" value="1"/>
</dbReference>
<dbReference type="PANTHER" id="PTHR31424">
    <property type="entry name" value="PROTEIN CBG23806"/>
    <property type="match status" value="1"/>
</dbReference>
<comment type="caution">
    <text evidence="1">The sequence shown here is derived from an EMBL/GenBank/DDBJ whole genome shotgun (WGS) entry which is preliminary data.</text>
</comment>
<protein>
    <submittedName>
        <fullName evidence="1">Uncharacterized protein</fullName>
    </submittedName>
</protein>
<dbReference type="Proteomes" id="UP001620626">
    <property type="component" value="Unassembled WGS sequence"/>
</dbReference>
<dbReference type="InterPro" id="IPR009689">
    <property type="entry name" value="DUF1280"/>
</dbReference>
<gene>
    <name evidence="1" type="ORF">niasHT_005880</name>
</gene>
<evidence type="ECO:0000313" key="2">
    <source>
        <dbReference type="Proteomes" id="UP001620626"/>
    </source>
</evidence>